<feature type="signal peptide" evidence="1">
    <location>
        <begin position="1"/>
        <end position="19"/>
    </location>
</feature>
<dbReference type="Proteomes" id="UP000830401">
    <property type="component" value="Plasmid unnamed6"/>
</dbReference>
<organism evidence="2 3">
    <name type="scientific">Hymenobacter volaticus</name>
    <dbReference type="NCBI Taxonomy" id="2932254"/>
    <lineage>
        <taxon>Bacteria</taxon>
        <taxon>Pseudomonadati</taxon>
        <taxon>Bacteroidota</taxon>
        <taxon>Cytophagia</taxon>
        <taxon>Cytophagales</taxon>
        <taxon>Hymenobacteraceae</taxon>
        <taxon>Hymenobacter</taxon>
    </lineage>
</organism>
<evidence type="ECO:0008006" key="4">
    <source>
        <dbReference type="Google" id="ProtNLM"/>
    </source>
</evidence>
<keyword evidence="1" id="KW-0732">Signal</keyword>
<keyword evidence="3" id="KW-1185">Reference proteome</keyword>
<geneLocation type="plasmid" evidence="2 3">
    <name>unnamed6</name>
</geneLocation>
<feature type="chain" id="PRO_5046014505" description="Outer membrane protein beta-barrel domain-containing protein" evidence="1">
    <location>
        <begin position="20"/>
        <end position="214"/>
    </location>
</feature>
<gene>
    <name evidence="2" type="ORF">MUN86_29255</name>
</gene>
<protein>
    <recommendedName>
        <fullName evidence="4">Outer membrane protein beta-barrel domain-containing protein</fullName>
    </recommendedName>
</protein>
<dbReference type="RefSeq" id="WP_245127443.1">
    <property type="nucleotide sequence ID" value="NZ_CP095067.1"/>
</dbReference>
<keyword evidence="2" id="KW-0614">Plasmid</keyword>
<proteinExistence type="predicted"/>
<evidence type="ECO:0000256" key="1">
    <source>
        <dbReference type="SAM" id="SignalP"/>
    </source>
</evidence>
<reference evidence="2" key="1">
    <citation type="submission" date="2022-04" db="EMBL/GenBank/DDBJ databases">
        <title>Hymenobacter sp. isolated from the air.</title>
        <authorList>
            <person name="Won M."/>
            <person name="Lee C.-M."/>
            <person name="Woen H.-Y."/>
            <person name="Kwon S.-W."/>
        </authorList>
    </citation>
    <scope>NUCLEOTIDE SEQUENCE</scope>
    <source>
        <strain evidence="2">5420S-77</strain>
        <plasmid evidence="2">unnamed6</plasmid>
    </source>
</reference>
<dbReference type="EMBL" id="CP095067">
    <property type="protein sequence ID" value="UOQ69597.1"/>
    <property type="molecule type" value="Genomic_DNA"/>
</dbReference>
<evidence type="ECO:0000313" key="2">
    <source>
        <dbReference type="EMBL" id="UOQ69597.1"/>
    </source>
</evidence>
<sequence>MKLLLFCLAFLTTPVSMHAQERVIPVPRSPRYEVGVEALNYRPFSSSQWKGLTGGFVRYTRQRFGLRAAVNARHKTTQTPEYCADCAVGETQEKTLKLGVGAQYALLSHHPWLYTFLDVYYRRNQTTGSYTGGLCGCLDYTFTSTRRGGGAQTGVGAQIHPIRYFTLSPELYYEGFVARAQSLNQDHRTGATTRRTWSETGHLPALRILATVAF</sequence>
<evidence type="ECO:0000313" key="3">
    <source>
        <dbReference type="Proteomes" id="UP000830401"/>
    </source>
</evidence>
<name>A0ABY4GF78_9BACT</name>
<accession>A0ABY4GF78</accession>